<name>A0AB34GXX0_ESCRO</name>
<dbReference type="GO" id="GO:0061702">
    <property type="term" value="C:canonical inflammasome complex"/>
    <property type="evidence" value="ECO:0007669"/>
    <property type="project" value="TreeGrafter"/>
</dbReference>
<dbReference type="EMBL" id="JAIQCJ010002079">
    <property type="protein sequence ID" value="KAJ8783802.1"/>
    <property type="molecule type" value="Genomic_DNA"/>
</dbReference>
<evidence type="ECO:0000256" key="3">
    <source>
        <dbReference type="ARBA" id="ARBA00022588"/>
    </source>
</evidence>
<comment type="subcellular location">
    <subcellularLocation>
        <location evidence="1">Cytoplasm</location>
        <location evidence="1">Cytosol</location>
    </subcellularLocation>
</comment>
<dbReference type="PANTHER" id="PTHR46985:SF3">
    <property type="entry name" value="NACHT, LRR AND PYD DOMAINS-CONTAINING PROTEIN 1"/>
    <property type="match status" value="1"/>
</dbReference>
<dbReference type="InterPro" id="IPR051249">
    <property type="entry name" value="NLRP_Inflammasome"/>
</dbReference>
<evidence type="ECO:0000256" key="1">
    <source>
        <dbReference type="ARBA" id="ARBA00004514"/>
    </source>
</evidence>
<dbReference type="InterPro" id="IPR025307">
    <property type="entry name" value="FIIND_dom"/>
</dbReference>
<evidence type="ECO:0000256" key="4">
    <source>
        <dbReference type="ARBA" id="ARBA00022859"/>
    </source>
</evidence>
<keyword evidence="4" id="KW-0391">Immunity</keyword>
<organism evidence="7 8">
    <name type="scientific">Eschrichtius robustus</name>
    <name type="common">California gray whale</name>
    <name type="synonym">Eschrichtius gibbosus</name>
    <dbReference type="NCBI Taxonomy" id="9764"/>
    <lineage>
        <taxon>Eukaryota</taxon>
        <taxon>Metazoa</taxon>
        <taxon>Chordata</taxon>
        <taxon>Craniata</taxon>
        <taxon>Vertebrata</taxon>
        <taxon>Euteleostomi</taxon>
        <taxon>Mammalia</taxon>
        <taxon>Eutheria</taxon>
        <taxon>Laurasiatheria</taxon>
        <taxon>Artiodactyla</taxon>
        <taxon>Whippomorpha</taxon>
        <taxon>Cetacea</taxon>
        <taxon>Mysticeti</taxon>
        <taxon>Eschrichtiidae</taxon>
        <taxon>Eschrichtius</taxon>
    </lineage>
</organism>
<dbReference type="Pfam" id="PF13553">
    <property type="entry name" value="FIIND"/>
    <property type="match status" value="1"/>
</dbReference>
<evidence type="ECO:0000313" key="8">
    <source>
        <dbReference type="Proteomes" id="UP001159641"/>
    </source>
</evidence>
<dbReference type="PROSITE" id="PS51830">
    <property type="entry name" value="FIIND"/>
    <property type="match status" value="1"/>
</dbReference>
<dbReference type="SUPFAM" id="SSF52047">
    <property type="entry name" value="RNI-like"/>
    <property type="match status" value="1"/>
</dbReference>
<keyword evidence="8" id="KW-1185">Reference proteome</keyword>
<proteinExistence type="predicted"/>
<dbReference type="AlphaFoldDB" id="A0AB34GXX0"/>
<dbReference type="Proteomes" id="UP001159641">
    <property type="component" value="Unassembled WGS sequence"/>
</dbReference>
<dbReference type="GO" id="GO:0045087">
    <property type="term" value="P:innate immune response"/>
    <property type="evidence" value="ECO:0007669"/>
    <property type="project" value="UniProtKB-KW"/>
</dbReference>
<evidence type="ECO:0000259" key="6">
    <source>
        <dbReference type="PROSITE" id="PS51830"/>
    </source>
</evidence>
<dbReference type="SMART" id="SM00368">
    <property type="entry name" value="LRR_RI"/>
    <property type="match status" value="1"/>
</dbReference>
<comment type="caution">
    <text evidence="7">The sequence shown here is derived from an EMBL/GenBank/DDBJ whole genome shotgun (WGS) entry which is preliminary data.</text>
</comment>
<dbReference type="Gene3D" id="3.80.10.10">
    <property type="entry name" value="Ribonuclease Inhibitor"/>
    <property type="match status" value="1"/>
</dbReference>
<feature type="region of interest" description="Disordered" evidence="5">
    <location>
        <begin position="164"/>
        <end position="201"/>
    </location>
</feature>
<protein>
    <recommendedName>
        <fullName evidence="6">FIIND domain-containing protein</fullName>
    </recommendedName>
</protein>
<dbReference type="PANTHER" id="PTHR46985">
    <property type="entry name" value="NACHT, LRR AND PYD DOMAINS-CONTAINING PROTEIN 1"/>
    <property type="match status" value="1"/>
</dbReference>
<accession>A0AB34GXX0</accession>
<reference evidence="7 8" key="1">
    <citation type="submission" date="2022-11" db="EMBL/GenBank/DDBJ databases">
        <title>Whole genome sequence of Eschrichtius robustus ER-17-0199.</title>
        <authorList>
            <person name="Bruniche-Olsen A."/>
            <person name="Black A.N."/>
            <person name="Fields C.J."/>
            <person name="Walden K."/>
            <person name="Dewoody J.A."/>
        </authorList>
    </citation>
    <scope>NUCLEOTIDE SEQUENCE [LARGE SCALE GENOMIC DNA]</scope>
    <source>
        <strain evidence="7">ER-17-0199</strain>
        <tissue evidence="7">Blubber</tissue>
    </source>
</reference>
<evidence type="ECO:0000313" key="7">
    <source>
        <dbReference type="EMBL" id="KAJ8783802.1"/>
    </source>
</evidence>
<keyword evidence="3" id="KW-0399">Innate immunity</keyword>
<feature type="domain" description="FIIND" evidence="6">
    <location>
        <begin position="251"/>
        <end position="460"/>
    </location>
</feature>
<keyword evidence="2" id="KW-0963">Cytoplasm</keyword>
<feature type="region of interest" description="Disordered" evidence="5">
    <location>
        <begin position="104"/>
        <end position="123"/>
    </location>
</feature>
<sequence>MCLPCRLVSCGLTSGCCQDLASVLGSSPSLTELDLQQNKLDDLGMRLLCEELRQPTCQLTLLWLDQTQLSEQVTETLRVLKEEKPQLRISRIRLGGWGCPSPEHLQHVSDSEPEPSLPRSALGFGGLGITSPSLPIHLLSHGPLTSCPPRACWEERPFWEVGKGREEGGGQRGNRVEPPQVAGRPVLGVAPPWSSPRGPGAARQENLKLATALSVPEGSSPQVAQVQPFCLSSPAPLGDRPTESLGTKDDFWGPPGPVATDVVDKERSLTVSTSPILPRVHFPVAGFYHWPNTGLHFVVRGPVTIEIEFCAWDLFLNRIFPQHSWMVAGPLFDIEAEPGAVAAVYLPHFVALQGNYVDIPLFQVAHFKEEEMLLEKPARVAPYYTVLENPSFSSLGVLLRVVHAALRLIPTSSTVLLYHHLHPEEVTFHLYLIPSDCSILKVAVGGRKVGPGWADSKQEM</sequence>
<gene>
    <name evidence="7" type="ORF">J1605_008845</name>
</gene>
<evidence type="ECO:0000256" key="2">
    <source>
        <dbReference type="ARBA" id="ARBA00022490"/>
    </source>
</evidence>
<evidence type="ECO:0000256" key="5">
    <source>
        <dbReference type="SAM" id="MobiDB-lite"/>
    </source>
</evidence>
<dbReference type="InterPro" id="IPR032675">
    <property type="entry name" value="LRR_dom_sf"/>
</dbReference>